<protein>
    <recommendedName>
        <fullName evidence="3">Protein kinase domain-containing protein</fullName>
    </recommendedName>
</protein>
<evidence type="ECO:0000313" key="5">
    <source>
        <dbReference type="EMBL" id="CAD6257402.1"/>
    </source>
</evidence>
<gene>
    <name evidence="4" type="ORF">NCGR_LOCUS40821</name>
    <name evidence="5" type="ORF">NCGR_LOCUS40887</name>
</gene>
<dbReference type="PROSITE" id="PS50011">
    <property type="entry name" value="PROTEIN_KINASE_DOM"/>
    <property type="match status" value="1"/>
</dbReference>
<dbReference type="PANTHER" id="PTHR45707">
    <property type="entry name" value="C2 CALCIUM/LIPID-BINDING PLANT PHOSPHORIBOSYLTRANSFERASE FAMILY PROTEIN"/>
    <property type="match status" value="1"/>
</dbReference>
<accession>A0A811QMQ2</accession>
<dbReference type="FunFam" id="3.30.200.20:FF:000465">
    <property type="entry name" value="Cysteine-rich receptor-like protein kinase 6"/>
    <property type="match status" value="1"/>
</dbReference>
<dbReference type="PROSITE" id="PS00107">
    <property type="entry name" value="PROTEIN_KINASE_ATP"/>
    <property type="match status" value="1"/>
</dbReference>
<dbReference type="SUPFAM" id="SSF56112">
    <property type="entry name" value="Protein kinase-like (PK-like)"/>
    <property type="match status" value="1"/>
</dbReference>
<reference evidence="5" key="1">
    <citation type="submission" date="2020-10" db="EMBL/GenBank/DDBJ databases">
        <authorList>
            <person name="Han B."/>
            <person name="Lu T."/>
            <person name="Zhao Q."/>
            <person name="Huang X."/>
            <person name="Zhao Y."/>
        </authorList>
    </citation>
    <scope>NUCLEOTIDE SEQUENCE</scope>
</reference>
<dbReference type="GO" id="GO:0005524">
    <property type="term" value="F:ATP binding"/>
    <property type="evidence" value="ECO:0007669"/>
    <property type="project" value="UniProtKB-UniRule"/>
</dbReference>
<keyword evidence="1" id="KW-0547">Nucleotide-binding</keyword>
<evidence type="ECO:0000313" key="4">
    <source>
        <dbReference type="EMBL" id="CAD6257336.1"/>
    </source>
</evidence>
<dbReference type="OrthoDB" id="1748533at2759"/>
<dbReference type="AlphaFoldDB" id="A0A811QMQ2"/>
<dbReference type="InterPro" id="IPR001245">
    <property type="entry name" value="Ser-Thr/Tyr_kinase_cat_dom"/>
</dbReference>
<organism evidence="5 6">
    <name type="scientific">Miscanthus lutarioriparius</name>
    <dbReference type="NCBI Taxonomy" id="422564"/>
    <lineage>
        <taxon>Eukaryota</taxon>
        <taxon>Viridiplantae</taxon>
        <taxon>Streptophyta</taxon>
        <taxon>Embryophyta</taxon>
        <taxon>Tracheophyta</taxon>
        <taxon>Spermatophyta</taxon>
        <taxon>Magnoliopsida</taxon>
        <taxon>Liliopsida</taxon>
        <taxon>Poales</taxon>
        <taxon>Poaceae</taxon>
        <taxon>PACMAD clade</taxon>
        <taxon>Panicoideae</taxon>
        <taxon>Andropogonodae</taxon>
        <taxon>Andropogoneae</taxon>
        <taxon>Saccharinae</taxon>
        <taxon>Miscanthus</taxon>
    </lineage>
</organism>
<feature type="compositionally biased region" description="Polar residues" evidence="2">
    <location>
        <begin position="10"/>
        <end position="22"/>
    </location>
</feature>
<proteinExistence type="predicted"/>
<dbReference type="EMBL" id="CAJGYO010000010">
    <property type="protein sequence ID" value="CAD6257336.1"/>
    <property type="molecule type" value="Genomic_DNA"/>
</dbReference>
<dbReference type="InterPro" id="IPR011009">
    <property type="entry name" value="Kinase-like_dom_sf"/>
</dbReference>
<feature type="domain" description="Protein kinase" evidence="3">
    <location>
        <begin position="41"/>
        <end position="153"/>
    </location>
</feature>
<sequence length="153" mass="17284">MGWGMKGDSSRQSSLNDNSQISSAFPREPKLEFLKNITKDFSSEREVGHGAFGVVYKGILQSGQLVAVKKLVRTSGVHDRRFQNEAGTLQILEHRNIVRLLGSCYQVEKKLVERNGRHFLSDVPEKFLCYEYLSNGSLDKYIYGMNPNGLGLR</sequence>
<dbReference type="EMBL" id="CAJGYO010000010">
    <property type="protein sequence ID" value="CAD6257402.1"/>
    <property type="molecule type" value="Genomic_DNA"/>
</dbReference>
<dbReference type="Gene3D" id="3.30.200.20">
    <property type="entry name" value="Phosphorylase Kinase, domain 1"/>
    <property type="match status" value="1"/>
</dbReference>
<feature type="binding site" evidence="1">
    <location>
        <position position="70"/>
    </location>
    <ligand>
        <name>ATP</name>
        <dbReference type="ChEBI" id="CHEBI:30616"/>
    </ligand>
</feature>
<comment type="caution">
    <text evidence="5">The sequence shown here is derived from an EMBL/GenBank/DDBJ whole genome shotgun (WGS) entry which is preliminary data.</text>
</comment>
<dbReference type="GO" id="GO:0004672">
    <property type="term" value="F:protein kinase activity"/>
    <property type="evidence" value="ECO:0007669"/>
    <property type="project" value="InterPro"/>
</dbReference>
<dbReference type="InterPro" id="IPR000719">
    <property type="entry name" value="Prot_kinase_dom"/>
</dbReference>
<evidence type="ECO:0000256" key="2">
    <source>
        <dbReference type="SAM" id="MobiDB-lite"/>
    </source>
</evidence>
<dbReference type="Pfam" id="PF07714">
    <property type="entry name" value="PK_Tyr_Ser-Thr"/>
    <property type="match status" value="1"/>
</dbReference>
<feature type="region of interest" description="Disordered" evidence="2">
    <location>
        <begin position="1"/>
        <end position="22"/>
    </location>
</feature>
<keyword evidence="6" id="KW-1185">Reference proteome</keyword>
<dbReference type="Proteomes" id="UP000604825">
    <property type="component" value="Unassembled WGS sequence"/>
</dbReference>
<evidence type="ECO:0000313" key="6">
    <source>
        <dbReference type="Proteomes" id="UP000604825"/>
    </source>
</evidence>
<keyword evidence="1" id="KW-0067">ATP-binding</keyword>
<evidence type="ECO:0000256" key="1">
    <source>
        <dbReference type="PROSITE-ProRule" id="PRU10141"/>
    </source>
</evidence>
<name>A0A811QMQ2_9POAL</name>
<dbReference type="InterPro" id="IPR017441">
    <property type="entry name" value="Protein_kinase_ATP_BS"/>
</dbReference>
<dbReference type="PANTHER" id="PTHR45707:SF59">
    <property type="entry name" value="PROTEIN KINASE DOMAIN-CONTAINING PROTEIN"/>
    <property type="match status" value="1"/>
</dbReference>
<evidence type="ECO:0000259" key="3">
    <source>
        <dbReference type="PROSITE" id="PS50011"/>
    </source>
</evidence>